<evidence type="ECO:0000256" key="4">
    <source>
        <dbReference type="RuleBase" id="RU004514"/>
    </source>
</evidence>
<dbReference type="InterPro" id="IPR011078">
    <property type="entry name" value="PyrdxlP_homeostasis"/>
</dbReference>
<sequence length="255" mass="27787">MSDPETTAGVPSEQELADVVTNYSRVKRAVEACADSRSVRLVAVGKTKHVSMIQAVYRAGHRDFGENYVNELCDKAEFVSKAGPEYADISWHFIGALQTNKAKKLVAAPNLCVVETVDREKVANALEKACADVGRHELLKVFVQVNVSGEDSKSGCAPTEAPALCAHVRENCPHLKLAGLMTIGKPDDSEQPQAFSDLLNVRQQVASALQLDLTKEPLELSMGMSNDFERAIRMHSTNVRVGSTIFGARLYADQK</sequence>
<keyword evidence="7" id="KW-1185">Reference proteome</keyword>
<gene>
    <name evidence="6" type="ORF">FVE85_1696</name>
</gene>
<accession>A0A5J4YVL6</accession>
<dbReference type="CDD" id="cd06822">
    <property type="entry name" value="PLPDE_III_YBL036c_euk"/>
    <property type="match status" value="1"/>
</dbReference>
<comment type="similarity">
    <text evidence="2 4">Belongs to the pyridoxal phosphate-binding protein YggS/PROSC family.</text>
</comment>
<dbReference type="OrthoDB" id="10264196at2759"/>
<keyword evidence="1 2" id="KW-0663">Pyridoxal phosphate</keyword>
<evidence type="ECO:0000256" key="3">
    <source>
        <dbReference type="PIRSR" id="PIRSR004848-1"/>
    </source>
</evidence>
<feature type="modified residue" description="N6-(pyridoxal phosphate)lysine" evidence="2 3">
    <location>
        <position position="46"/>
    </location>
</feature>
<dbReference type="OMA" id="PLEWHMI"/>
<dbReference type="Gene3D" id="3.20.20.10">
    <property type="entry name" value="Alanine racemase"/>
    <property type="match status" value="1"/>
</dbReference>
<dbReference type="PANTHER" id="PTHR10146">
    <property type="entry name" value="PROLINE SYNTHETASE CO-TRANSCRIBED BACTERIAL HOMOLOG PROTEIN"/>
    <property type="match status" value="1"/>
</dbReference>
<dbReference type="HAMAP" id="MF_02087">
    <property type="entry name" value="PLP_homeostasis"/>
    <property type="match status" value="1"/>
</dbReference>
<dbReference type="PROSITE" id="PS01211">
    <property type="entry name" value="UPF0001"/>
    <property type="match status" value="1"/>
</dbReference>
<evidence type="ECO:0000256" key="2">
    <source>
        <dbReference type="HAMAP-Rule" id="MF_03225"/>
    </source>
</evidence>
<feature type="domain" description="Alanine racemase N-terminal" evidence="5">
    <location>
        <begin position="22"/>
        <end position="249"/>
    </location>
</feature>
<protein>
    <recommendedName>
        <fullName evidence="2">Pyridoxal phosphate homeostasis protein</fullName>
        <shortName evidence="2">PLP homeostasis protein</shortName>
    </recommendedName>
</protein>
<dbReference type="InterPro" id="IPR029066">
    <property type="entry name" value="PLP-binding_barrel"/>
</dbReference>
<dbReference type="PANTHER" id="PTHR10146:SF14">
    <property type="entry name" value="PYRIDOXAL PHOSPHATE HOMEOSTASIS PROTEIN"/>
    <property type="match status" value="1"/>
</dbReference>
<dbReference type="FunFam" id="3.20.20.10:FF:000018">
    <property type="entry name" value="Pyridoxal phosphate homeostasis protein"/>
    <property type="match status" value="1"/>
</dbReference>
<proteinExistence type="inferred from homology"/>
<evidence type="ECO:0000256" key="1">
    <source>
        <dbReference type="ARBA" id="ARBA00022898"/>
    </source>
</evidence>
<dbReference type="EMBL" id="VRMN01000003">
    <property type="protein sequence ID" value="KAA8495541.1"/>
    <property type="molecule type" value="Genomic_DNA"/>
</dbReference>
<comment type="caution">
    <text evidence="6">The sequence shown here is derived from an EMBL/GenBank/DDBJ whole genome shotgun (WGS) entry which is preliminary data.</text>
</comment>
<organism evidence="6 7">
    <name type="scientific">Porphyridium purpureum</name>
    <name type="common">Red alga</name>
    <name type="synonym">Porphyridium cruentum</name>
    <dbReference type="NCBI Taxonomy" id="35688"/>
    <lineage>
        <taxon>Eukaryota</taxon>
        <taxon>Rhodophyta</taxon>
        <taxon>Bangiophyceae</taxon>
        <taxon>Porphyridiales</taxon>
        <taxon>Porphyridiaceae</taxon>
        <taxon>Porphyridium</taxon>
    </lineage>
</organism>
<comment type="cofactor">
    <cofactor evidence="3">
        <name>pyridoxal 5'-phosphate</name>
        <dbReference type="ChEBI" id="CHEBI:597326"/>
    </cofactor>
</comment>
<dbReference type="SUPFAM" id="SSF51419">
    <property type="entry name" value="PLP-binding barrel"/>
    <property type="match status" value="1"/>
</dbReference>
<comment type="function">
    <text evidence="2">Pyridoxal 5'-phosphate (PLP)-binding protein, which may be involved in intracellular homeostatic regulation of pyridoxal 5'-phosphate (PLP), the active form of vitamin B6.</text>
</comment>
<dbReference type="Proteomes" id="UP000324585">
    <property type="component" value="Unassembled WGS sequence"/>
</dbReference>
<dbReference type="NCBIfam" id="TIGR00044">
    <property type="entry name" value="YggS family pyridoxal phosphate-dependent enzyme"/>
    <property type="match status" value="1"/>
</dbReference>
<evidence type="ECO:0000313" key="7">
    <source>
        <dbReference type="Proteomes" id="UP000324585"/>
    </source>
</evidence>
<dbReference type="GO" id="GO:0030170">
    <property type="term" value="F:pyridoxal phosphate binding"/>
    <property type="evidence" value="ECO:0007669"/>
    <property type="project" value="UniProtKB-UniRule"/>
</dbReference>
<dbReference type="AlphaFoldDB" id="A0A5J4YVL6"/>
<dbReference type="InterPro" id="IPR001608">
    <property type="entry name" value="Ala_racemase_N"/>
</dbReference>
<dbReference type="Pfam" id="PF01168">
    <property type="entry name" value="Ala_racemase_N"/>
    <property type="match status" value="1"/>
</dbReference>
<reference evidence="7" key="1">
    <citation type="journal article" date="2019" name="Nat. Commun.">
        <title>Expansion of phycobilisome linker gene families in mesophilic red algae.</title>
        <authorList>
            <person name="Lee J."/>
            <person name="Kim D."/>
            <person name="Bhattacharya D."/>
            <person name="Yoon H.S."/>
        </authorList>
    </citation>
    <scope>NUCLEOTIDE SEQUENCE [LARGE SCALE GENOMIC DNA]</scope>
    <source>
        <strain evidence="7">CCMP 1328</strain>
    </source>
</reference>
<evidence type="ECO:0000313" key="6">
    <source>
        <dbReference type="EMBL" id="KAA8495541.1"/>
    </source>
</evidence>
<name>A0A5J4YVL6_PORPP</name>
<evidence type="ECO:0000259" key="5">
    <source>
        <dbReference type="Pfam" id="PF01168"/>
    </source>
</evidence>
<dbReference type="PIRSF" id="PIRSF004848">
    <property type="entry name" value="YBL036c_PLPDEIII"/>
    <property type="match status" value="1"/>
</dbReference>